<evidence type="ECO:0000313" key="4">
    <source>
        <dbReference type="Proteomes" id="UP000182235"/>
    </source>
</evidence>
<sequence>MWSLRLTLPPPRPSWGTRALSLRSSPWSRKGSRKSPLSQKPRNALGQRNQPPPPSRDHQANAQHGSERPHETPENESLSATLRNTNPQENSLLAPVHIPEDPHAVLKERHPAAGLLSNSGLVVQRQLEMMNVLLGFEQANRYTILDAQGNHVGYIAEKGNGMGSMMARQWFRTHRSFVTHVFDKHQNEILRFHRPFSWINSRIRVYDPLNVASSFHSSTNHTNSAGPLVTPVEGDSARISSLDLADMRVVGETHSQWAPLRRKYNLFLFHPNPTPETNLHTKHVPLSRAHLSKSQQLQVAGASQPGASGEFGQFAYVDEPFLSWDFSLRSADSRLIGSVNRNFAGFAREIFTDTGMYALRMDSAALAEERDELHFISQTHKESHTVYDGRDRGGMTLDQRAVMLATAVTVDFDYFSRHSSSGGGWPIPFFEIGSLTGEGAGGAASVGAAEGAAAEGAAGAIGRGAAGAGAVAGYEAMQKGAFPDNKQHPHETQQSQESPAAVEGGEQDEEIWGDSEQDWWNKDGGGMGSGGPDGTSGGWGEEGRGGEGEGDGDGDADADGWDDYF</sequence>
<feature type="compositionally biased region" description="Polar residues" evidence="2">
    <location>
        <begin position="35"/>
        <end position="49"/>
    </location>
</feature>
<dbReference type="PANTHER" id="PTHR23248:SF9">
    <property type="entry name" value="PHOSPHOLIPID SCRAMBLASE"/>
    <property type="match status" value="1"/>
</dbReference>
<feature type="region of interest" description="Disordered" evidence="2">
    <location>
        <begin position="481"/>
        <end position="565"/>
    </location>
</feature>
<dbReference type="GO" id="GO:0005886">
    <property type="term" value="C:plasma membrane"/>
    <property type="evidence" value="ECO:0007669"/>
    <property type="project" value="TreeGrafter"/>
</dbReference>
<dbReference type="Pfam" id="PF03803">
    <property type="entry name" value="Scramblase"/>
    <property type="match status" value="2"/>
</dbReference>
<comment type="similarity">
    <text evidence="1">Belongs to the phospholipid scramblase family.</text>
</comment>
<accession>A0A1J9QVA0</accession>
<feature type="region of interest" description="Disordered" evidence="2">
    <location>
        <begin position="1"/>
        <end position="79"/>
    </location>
</feature>
<dbReference type="EMBL" id="LGRN01000015">
    <property type="protein sequence ID" value="OJD19197.1"/>
    <property type="molecule type" value="Genomic_DNA"/>
</dbReference>
<feature type="compositionally biased region" description="Basic and acidic residues" evidence="2">
    <location>
        <begin position="55"/>
        <end position="73"/>
    </location>
</feature>
<comment type="caution">
    <text evidence="3">The sequence shown here is derived from an EMBL/GenBank/DDBJ whole genome shotgun (WGS) entry which is preliminary data.</text>
</comment>
<dbReference type="OrthoDB" id="191150at2759"/>
<dbReference type="Proteomes" id="UP000182235">
    <property type="component" value="Unassembled WGS sequence"/>
</dbReference>
<evidence type="ECO:0000256" key="1">
    <source>
        <dbReference type="ARBA" id="ARBA00005350"/>
    </source>
</evidence>
<evidence type="ECO:0000313" key="3">
    <source>
        <dbReference type="EMBL" id="OJD19197.1"/>
    </source>
</evidence>
<evidence type="ECO:0008006" key="5">
    <source>
        <dbReference type="Google" id="ProtNLM"/>
    </source>
</evidence>
<organism evidence="3 4">
    <name type="scientific">Emergomyces pasteurianus Ep9510</name>
    <dbReference type="NCBI Taxonomy" id="1447872"/>
    <lineage>
        <taxon>Eukaryota</taxon>
        <taxon>Fungi</taxon>
        <taxon>Dikarya</taxon>
        <taxon>Ascomycota</taxon>
        <taxon>Pezizomycotina</taxon>
        <taxon>Eurotiomycetes</taxon>
        <taxon>Eurotiomycetidae</taxon>
        <taxon>Onygenales</taxon>
        <taxon>Ajellomycetaceae</taxon>
        <taxon>Emergomyces</taxon>
    </lineage>
</organism>
<dbReference type="PANTHER" id="PTHR23248">
    <property type="entry name" value="PHOSPHOLIPID SCRAMBLASE-RELATED"/>
    <property type="match status" value="1"/>
</dbReference>
<dbReference type="STRING" id="1447872.A0A1J9QVA0"/>
<feature type="compositionally biased region" description="Acidic residues" evidence="2">
    <location>
        <begin position="548"/>
        <end position="565"/>
    </location>
</feature>
<dbReference type="AlphaFoldDB" id="A0A1J9QVA0"/>
<evidence type="ECO:0000256" key="2">
    <source>
        <dbReference type="SAM" id="MobiDB-lite"/>
    </source>
</evidence>
<protein>
    <recommendedName>
        <fullName evidence="5">Scramblase</fullName>
    </recommendedName>
</protein>
<feature type="compositionally biased region" description="Gly residues" evidence="2">
    <location>
        <begin position="523"/>
        <end position="540"/>
    </location>
</feature>
<dbReference type="VEuPathDB" id="FungiDB:AJ78_00810"/>
<proteinExistence type="inferred from homology"/>
<gene>
    <name evidence="3" type="ORF">AJ78_00810</name>
</gene>
<reference evidence="3 4" key="1">
    <citation type="submission" date="2015-07" db="EMBL/GenBank/DDBJ databases">
        <title>Emmonsia species relationships and genome sequence.</title>
        <authorList>
            <consortium name="The Broad Institute Genomics Platform"/>
            <person name="Cuomo C.A."/>
            <person name="Munoz J.F."/>
            <person name="Imamovic A."/>
            <person name="Priest M.E."/>
            <person name="Young S."/>
            <person name="Clay O.K."/>
            <person name="McEwen J.G."/>
        </authorList>
    </citation>
    <scope>NUCLEOTIDE SEQUENCE [LARGE SCALE GENOMIC DNA]</scope>
    <source>
        <strain evidence="3 4">UAMH 9510</strain>
    </source>
</reference>
<name>A0A1J9QVA0_9EURO</name>
<feature type="compositionally biased region" description="Acidic residues" evidence="2">
    <location>
        <begin position="505"/>
        <end position="517"/>
    </location>
</feature>
<dbReference type="GO" id="GO:0017128">
    <property type="term" value="F:phospholipid scramblase activity"/>
    <property type="evidence" value="ECO:0007669"/>
    <property type="project" value="InterPro"/>
</dbReference>
<dbReference type="InterPro" id="IPR005552">
    <property type="entry name" value="Scramblase"/>
</dbReference>
<keyword evidence="4" id="KW-1185">Reference proteome</keyword>